<evidence type="ECO:0000313" key="1">
    <source>
        <dbReference type="EMBL" id="KEK19644.1"/>
    </source>
</evidence>
<dbReference type="Proteomes" id="UP000027822">
    <property type="component" value="Unassembled WGS sequence"/>
</dbReference>
<accession>A0A073JXA6</accession>
<protein>
    <submittedName>
        <fullName evidence="1">Uncharacterized protein</fullName>
    </submittedName>
</protein>
<keyword evidence="2" id="KW-1185">Reference proteome</keyword>
<sequence>MKFFSLLNRKISRLMQRKSIVIMGGNFQKQWFHTGEREEERETNDADVERYFRPSCLSVLNNRFDYAFFDPYYDKKHNQVVLPPSLMNSPEDTILNYFSMLREAVNFTDEKTGGCGTVGMTRIPYPVAYNFFTKEYQKRMPYQKYLRSFEGIGHTSLIKLEKLRRDAKYPNAERYFIEIETIEGSNKGVTYFAYYYGYVYIQKENGSYKIANIDLYGEDFLCAPYHLWQHNAELVVETMYGEWCKLVKKQFPTKQEGYEKQIDFTGTDGSTYRFIFFQLTNDTDVLVKQYKRNVKGEWEEVEIDPEKCIR</sequence>
<name>A0A073JXA6_9BACI</name>
<gene>
    <name evidence="1" type="ORF">BAMA_20490</name>
</gene>
<reference evidence="1 2" key="1">
    <citation type="submission" date="2014-06" db="EMBL/GenBank/DDBJ databases">
        <title>Draft genome sequence of Bacillus manliponensis JCM 15802 (MCCC 1A00708).</title>
        <authorList>
            <person name="Lai Q."/>
            <person name="Liu Y."/>
            <person name="Shao Z."/>
        </authorList>
    </citation>
    <scope>NUCLEOTIDE SEQUENCE [LARGE SCALE GENOMIC DNA]</scope>
    <source>
        <strain evidence="1 2">JCM 15802</strain>
    </source>
</reference>
<organism evidence="1 2">
    <name type="scientific">Bacillus manliponensis</name>
    <dbReference type="NCBI Taxonomy" id="574376"/>
    <lineage>
        <taxon>Bacteria</taxon>
        <taxon>Bacillati</taxon>
        <taxon>Bacillota</taxon>
        <taxon>Bacilli</taxon>
        <taxon>Bacillales</taxon>
        <taxon>Bacillaceae</taxon>
        <taxon>Bacillus</taxon>
        <taxon>Bacillus cereus group</taxon>
    </lineage>
</organism>
<dbReference type="EMBL" id="JOTN01000006">
    <property type="protein sequence ID" value="KEK19644.1"/>
    <property type="molecule type" value="Genomic_DNA"/>
</dbReference>
<evidence type="ECO:0000313" key="2">
    <source>
        <dbReference type="Proteomes" id="UP000027822"/>
    </source>
</evidence>
<dbReference type="eggNOG" id="ENOG5030CBJ">
    <property type="taxonomic scope" value="Bacteria"/>
</dbReference>
<proteinExistence type="predicted"/>
<comment type="caution">
    <text evidence="1">The sequence shown here is derived from an EMBL/GenBank/DDBJ whole genome shotgun (WGS) entry which is preliminary data.</text>
</comment>
<dbReference type="AlphaFoldDB" id="A0A073JXA6"/>